<protein>
    <submittedName>
        <fullName evidence="1">Uncharacterized protein</fullName>
    </submittedName>
</protein>
<feature type="non-terminal residue" evidence="1">
    <location>
        <position position="1"/>
    </location>
</feature>
<name>A0A371DYP9_MUCPR</name>
<dbReference type="Proteomes" id="UP000257109">
    <property type="component" value="Unassembled WGS sequence"/>
</dbReference>
<reference evidence="1" key="1">
    <citation type="submission" date="2018-05" db="EMBL/GenBank/DDBJ databases">
        <title>Draft genome of Mucuna pruriens seed.</title>
        <authorList>
            <person name="Nnadi N.E."/>
            <person name="Vos R."/>
            <person name="Hasami M.H."/>
            <person name="Devisetty U.K."/>
            <person name="Aguiy J.C."/>
        </authorList>
    </citation>
    <scope>NUCLEOTIDE SEQUENCE [LARGE SCALE GENOMIC DNA]</scope>
    <source>
        <strain evidence="1">JCA_2017</strain>
    </source>
</reference>
<sequence>GNHRVMGTMDARHLIVPCPRFPDVPKQKHQWRLQIPPPGGRESIATERIMKQMKNEFFSQLDFGDKDICLNCIKRNQIK</sequence>
<gene>
    <name evidence="1" type="ORF">CR513_63072</name>
</gene>
<proteinExistence type="predicted"/>
<organism evidence="1 2">
    <name type="scientific">Mucuna pruriens</name>
    <name type="common">Velvet bean</name>
    <name type="synonym">Dolichos pruriens</name>
    <dbReference type="NCBI Taxonomy" id="157652"/>
    <lineage>
        <taxon>Eukaryota</taxon>
        <taxon>Viridiplantae</taxon>
        <taxon>Streptophyta</taxon>
        <taxon>Embryophyta</taxon>
        <taxon>Tracheophyta</taxon>
        <taxon>Spermatophyta</taxon>
        <taxon>Magnoliopsida</taxon>
        <taxon>eudicotyledons</taxon>
        <taxon>Gunneridae</taxon>
        <taxon>Pentapetalae</taxon>
        <taxon>rosids</taxon>
        <taxon>fabids</taxon>
        <taxon>Fabales</taxon>
        <taxon>Fabaceae</taxon>
        <taxon>Papilionoideae</taxon>
        <taxon>50 kb inversion clade</taxon>
        <taxon>NPAAA clade</taxon>
        <taxon>indigoferoid/millettioid clade</taxon>
        <taxon>Phaseoleae</taxon>
        <taxon>Mucuna</taxon>
    </lineage>
</organism>
<dbReference type="AlphaFoldDB" id="A0A371DYP9"/>
<dbReference type="EMBL" id="QJKJ01018352">
    <property type="protein sequence ID" value="RDX57670.1"/>
    <property type="molecule type" value="Genomic_DNA"/>
</dbReference>
<comment type="caution">
    <text evidence="1">The sequence shown here is derived from an EMBL/GenBank/DDBJ whole genome shotgun (WGS) entry which is preliminary data.</text>
</comment>
<accession>A0A371DYP9</accession>
<keyword evidence="2" id="KW-1185">Reference proteome</keyword>
<evidence type="ECO:0000313" key="2">
    <source>
        <dbReference type="Proteomes" id="UP000257109"/>
    </source>
</evidence>
<evidence type="ECO:0000313" key="1">
    <source>
        <dbReference type="EMBL" id="RDX57670.1"/>
    </source>
</evidence>